<gene>
    <name evidence="2" type="ORF">GCM10012284_44390</name>
</gene>
<keyword evidence="1" id="KW-1133">Transmembrane helix</keyword>
<keyword evidence="1" id="KW-0812">Transmembrane</keyword>
<name>A0A8J3C1I4_9ACTN</name>
<reference evidence="2" key="2">
    <citation type="submission" date="2020-09" db="EMBL/GenBank/DDBJ databases">
        <authorList>
            <person name="Sun Q."/>
            <person name="Zhou Y."/>
        </authorList>
    </citation>
    <scope>NUCLEOTIDE SEQUENCE</scope>
    <source>
        <strain evidence="2">CGMCC 4.7299</strain>
    </source>
</reference>
<reference evidence="2" key="1">
    <citation type="journal article" date="2014" name="Int. J. Syst. Evol. Microbiol.">
        <title>Complete genome sequence of Corynebacterium casei LMG S-19264T (=DSM 44701T), isolated from a smear-ripened cheese.</title>
        <authorList>
            <consortium name="US DOE Joint Genome Institute (JGI-PGF)"/>
            <person name="Walter F."/>
            <person name="Albersmeier A."/>
            <person name="Kalinowski J."/>
            <person name="Ruckert C."/>
        </authorList>
    </citation>
    <scope>NUCLEOTIDE SEQUENCE</scope>
    <source>
        <strain evidence="2">CGMCC 4.7299</strain>
    </source>
</reference>
<dbReference type="AlphaFoldDB" id="A0A8J3C1I4"/>
<protein>
    <recommendedName>
        <fullName evidence="4">Peptidoglycan binding domain-containing protein</fullName>
    </recommendedName>
</protein>
<evidence type="ECO:0000313" key="2">
    <source>
        <dbReference type="EMBL" id="GGL04915.1"/>
    </source>
</evidence>
<comment type="caution">
    <text evidence="2">The sequence shown here is derived from an EMBL/GenBank/DDBJ whole genome shotgun (WGS) entry which is preliminary data.</text>
</comment>
<accession>A0A8J3C1I4</accession>
<evidence type="ECO:0008006" key="4">
    <source>
        <dbReference type="Google" id="ProtNLM"/>
    </source>
</evidence>
<proteinExistence type="predicted"/>
<dbReference type="EMBL" id="BMMX01000023">
    <property type="protein sequence ID" value="GGL04915.1"/>
    <property type="molecule type" value="Genomic_DNA"/>
</dbReference>
<keyword evidence="1" id="KW-0472">Membrane</keyword>
<dbReference type="Proteomes" id="UP000656042">
    <property type="component" value="Unassembled WGS sequence"/>
</dbReference>
<evidence type="ECO:0000256" key="1">
    <source>
        <dbReference type="SAM" id="Phobius"/>
    </source>
</evidence>
<sequence>MPSVGRPGVRRIVVVAVVAAVLLGGAGLVAYVLSGDVPRGTRVLGLDLGAKSRSEAERALADAYGPRATEPVDVNFDGARLRIAPADIGMTLDIDATVARAMRGPARLSGHRIVSPVIRLDQAKLDAVLRRRVDPSAITLIRPSITFDGLTPRPTYGSAGTNLDPEAAAVAVRRTWLTGGVAAVGLTPRPPVSSRADVDRLVAELAEPAVAAPVTVRAGDKTLTLAPAAIAHGLVFRADAYGELTPSIDTARLRAAARRQFTAVETPPGTAGAPGSMIDMARLGPDLLTVLGRPAPRTVRAHLVAWREGAGNA</sequence>
<feature type="transmembrane region" description="Helical" evidence="1">
    <location>
        <begin position="12"/>
        <end position="33"/>
    </location>
</feature>
<evidence type="ECO:0000313" key="3">
    <source>
        <dbReference type="Proteomes" id="UP000656042"/>
    </source>
</evidence>
<keyword evidence="3" id="KW-1185">Reference proteome</keyword>
<organism evidence="2 3">
    <name type="scientific">Mangrovihabitans endophyticus</name>
    <dbReference type="NCBI Taxonomy" id="1751298"/>
    <lineage>
        <taxon>Bacteria</taxon>
        <taxon>Bacillati</taxon>
        <taxon>Actinomycetota</taxon>
        <taxon>Actinomycetes</taxon>
        <taxon>Micromonosporales</taxon>
        <taxon>Micromonosporaceae</taxon>
        <taxon>Mangrovihabitans</taxon>
    </lineage>
</organism>